<accession>A0ABQ1MPZ4</accession>
<dbReference type="Pfam" id="PF09391">
    <property type="entry name" value="DUF2000"/>
    <property type="match status" value="1"/>
</dbReference>
<keyword evidence="2" id="KW-1185">Reference proteome</keyword>
<name>A0ABQ1MPZ4_9MICO</name>
<comment type="caution">
    <text evidence="1">The sequence shown here is derived from an EMBL/GenBank/DDBJ whole genome shotgun (WGS) entry which is preliminary data.</text>
</comment>
<dbReference type="EMBL" id="BMJG01000012">
    <property type="protein sequence ID" value="GGC44657.1"/>
    <property type="molecule type" value="Genomic_DNA"/>
</dbReference>
<dbReference type="Proteomes" id="UP000632322">
    <property type="component" value="Unassembled WGS sequence"/>
</dbReference>
<dbReference type="InterPro" id="IPR023476">
    <property type="entry name" value="Pep_tRNA_hydro_II_dom_sf"/>
</dbReference>
<dbReference type="Gene3D" id="3.40.1490.10">
    <property type="entry name" value="Bit1"/>
    <property type="match status" value="1"/>
</dbReference>
<dbReference type="InterPro" id="IPR018988">
    <property type="entry name" value="DUF2000"/>
</dbReference>
<reference evidence="2" key="1">
    <citation type="journal article" date="2019" name="Int. J. Syst. Evol. Microbiol.">
        <title>The Global Catalogue of Microorganisms (GCM) 10K type strain sequencing project: providing services to taxonomists for standard genome sequencing and annotation.</title>
        <authorList>
            <consortium name="The Broad Institute Genomics Platform"/>
            <consortium name="The Broad Institute Genome Sequencing Center for Infectious Disease"/>
            <person name="Wu L."/>
            <person name="Ma J."/>
        </authorList>
    </citation>
    <scope>NUCLEOTIDE SEQUENCE [LARGE SCALE GENOMIC DNA]</scope>
    <source>
        <strain evidence="2">CGMCC 1.15472</strain>
    </source>
</reference>
<protein>
    <recommendedName>
        <fullName evidence="3">DUF2000 domain-containing protein</fullName>
    </recommendedName>
</protein>
<proteinExistence type="predicted"/>
<evidence type="ECO:0008006" key="3">
    <source>
        <dbReference type="Google" id="ProtNLM"/>
    </source>
</evidence>
<evidence type="ECO:0000313" key="2">
    <source>
        <dbReference type="Proteomes" id="UP000632322"/>
    </source>
</evidence>
<sequence>MTSTMQQMYKTAVCGVGEAGTMHENTNSPDQTDTTTSTEAVASNAVTEAVVPSTSADGSAPAVEPSAPVRFDTKVVVVLRDDLKAWQELNVTAFLMSGIATSDVGLVGENYRDADGNDYLPMLRQPVMVMTANADKLRSIRTKAMGRGIPTAIYTEELFSTGHDAANRAAVAGVPAEELNLVGVALRGPKNGVDRVVKGARMHA</sequence>
<dbReference type="SUPFAM" id="SSF102462">
    <property type="entry name" value="Peptidyl-tRNA hydrolase II"/>
    <property type="match status" value="1"/>
</dbReference>
<organism evidence="1 2">
    <name type="scientific">Brevibacterium sediminis</name>
    <dbReference type="NCBI Taxonomy" id="1857024"/>
    <lineage>
        <taxon>Bacteria</taxon>
        <taxon>Bacillati</taxon>
        <taxon>Actinomycetota</taxon>
        <taxon>Actinomycetes</taxon>
        <taxon>Micrococcales</taxon>
        <taxon>Brevibacteriaceae</taxon>
        <taxon>Brevibacterium</taxon>
    </lineage>
</organism>
<evidence type="ECO:0000313" key="1">
    <source>
        <dbReference type="EMBL" id="GGC44657.1"/>
    </source>
</evidence>
<gene>
    <name evidence="1" type="ORF">GCM10010974_28770</name>
</gene>